<dbReference type="OrthoDB" id="677448at2"/>
<reference evidence="2 3" key="1">
    <citation type="journal article" date="1992" name="Int. J. Syst. Bacteriol.">
        <title>Sphingobacterium antarcticus sp. nov. a Psychrotrophic Bacterium from the Soils of Schirmacher Oasis, Antarctica.</title>
        <authorList>
            <person name="Shivaji S."/>
            <person name="Ray M.K."/>
            <person name="Rao N.S."/>
            <person name="Saiserr L."/>
            <person name="Jagannadham M.V."/>
            <person name="Kumar G.S."/>
            <person name="Reddy G."/>
            <person name="Bhargava P.M."/>
        </authorList>
    </citation>
    <scope>NUCLEOTIDE SEQUENCE [LARGE SCALE GENOMIC DNA]</scope>
    <source>
        <strain evidence="2 3">4BY</strain>
    </source>
</reference>
<accession>A0A081PI99</accession>
<name>A0A081PI99_9SPHI</name>
<dbReference type="EMBL" id="JNFF01000041">
    <property type="protein sequence ID" value="KEQ30422.1"/>
    <property type="molecule type" value="Genomic_DNA"/>
</dbReference>
<dbReference type="RefSeq" id="WP_037439843.1">
    <property type="nucleotide sequence ID" value="NZ_JNFF01000041.1"/>
</dbReference>
<dbReference type="Proteomes" id="UP000028007">
    <property type="component" value="Unassembled WGS sequence"/>
</dbReference>
<keyword evidence="1" id="KW-1133">Transmembrane helix</keyword>
<evidence type="ECO:0000313" key="3">
    <source>
        <dbReference type="Proteomes" id="UP000028007"/>
    </source>
</evidence>
<dbReference type="AlphaFoldDB" id="A0A081PI99"/>
<sequence length="232" mass="26428">MKYEADHKDWQMDAPYLASLPKINPFVVPEGYFRETPQYINAMVRIDAIHAADPHSGFIVPEHYFQLLHSNLSSRIFSSDPAFSIKFSGDKNVFATPDGYFDQLRSRIENRIQQEEQIQTSPLKVVEEQDLSEGVKVPVKKLWQSDFLKYVSAACIILVTAFGLFINQQQNLTVSSASDVANEQMLYDMDEQDIINNIVGDYPDQHVLNAAHTDLESYLINNYSQSDLSVDL</sequence>
<proteinExistence type="predicted"/>
<protein>
    <submittedName>
        <fullName evidence="2">Uncharacterized protein</fullName>
    </submittedName>
</protein>
<keyword evidence="3" id="KW-1185">Reference proteome</keyword>
<organism evidence="2 3">
    <name type="scientific">Pedobacter antarcticus 4BY</name>
    <dbReference type="NCBI Taxonomy" id="1358423"/>
    <lineage>
        <taxon>Bacteria</taxon>
        <taxon>Pseudomonadati</taxon>
        <taxon>Bacteroidota</taxon>
        <taxon>Sphingobacteriia</taxon>
        <taxon>Sphingobacteriales</taxon>
        <taxon>Sphingobacteriaceae</taxon>
        <taxon>Pedobacter</taxon>
    </lineage>
</organism>
<evidence type="ECO:0000256" key="1">
    <source>
        <dbReference type="SAM" id="Phobius"/>
    </source>
</evidence>
<gene>
    <name evidence="2" type="ORF">N180_14865</name>
</gene>
<keyword evidence="1" id="KW-0812">Transmembrane</keyword>
<feature type="transmembrane region" description="Helical" evidence="1">
    <location>
        <begin position="147"/>
        <end position="166"/>
    </location>
</feature>
<comment type="caution">
    <text evidence="2">The sequence shown here is derived from an EMBL/GenBank/DDBJ whole genome shotgun (WGS) entry which is preliminary data.</text>
</comment>
<evidence type="ECO:0000313" key="2">
    <source>
        <dbReference type="EMBL" id="KEQ30422.1"/>
    </source>
</evidence>
<keyword evidence="1" id="KW-0472">Membrane</keyword>